<keyword evidence="3" id="KW-1185">Reference proteome</keyword>
<protein>
    <submittedName>
        <fullName evidence="2">Uncharacterized protein</fullName>
    </submittedName>
</protein>
<feature type="transmembrane region" description="Helical" evidence="1">
    <location>
        <begin position="84"/>
        <end position="103"/>
    </location>
</feature>
<dbReference type="Proteomes" id="UP000184383">
    <property type="component" value="Unassembled WGS sequence"/>
</dbReference>
<dbReference type="VEuPathDB" id="FungiDB:ASPWEDRAFT_252254"/>
<proteinExistence type="predicted"/>
<evidence type="ECO:0000313" key="3">
    <source>
        <dbReference type="Proteomes" id="UP000184383"/>
    </source>
</evidence>
<dbReference type="AlphaFoldDB" id="A0A1L9S212"/>
<sequence length="104" mass="12061">MEWSPDWRRNPLRLSIRGNSALPSFFPSSLLCVLEKATINLFLPHRSANVVRGRFPSVVLVLFSSPCQIRLMKLYPAIPSFRRVWIILFVVLFLSSMLLQEYLP</sequence>
<keyword evidence="1" id="KW-1133">Transmembrane helix</keyword>
<organism evidence="2 3">
    <name type="scientific">Aspergillus wentii DTO 134E9</name>
    <dbReference type="NCBI Taxonomy" id="1073089"/>
    <lineage>
        <taxon>Eukaryota</taxon>
        <taxon>Fungi</taxon>
        <taxon>Dikarya</taxon>
        <taxon>Ascomycota</taxon>
        <taxon>Pezizomycotina</taxon>
        <taxon>Eurotiomycetes</taxon>
        <taxon>Eurotiomycetidae</taxon>
        <taxon>Eurotiales</taxon>
        <taxon>Aspergillaceae</taxon>
        <taxon>Aspergillus</taxon>
        <taxon>Aspergillus subgen. Cremei</taxon>
    </lineage>
</organism>
<dbReference type="GeneID" id="63748552"/>
<name>A0A1L9S212_ASPWE</name>
<dbReference type="RefSeq" id="XP_040694893.1">
    <property type="nucleotide sequence ID" value="XM_040832704.1"/>
</dbReference>
<gene>
    <name evidence="2" type="ORF">ASPWEDRAFT_252254</name>
</gene>
<reference evidence="3" key="1">
    <citation type="journal article" date="2017" name="Genome Biol.">
        <title>Comparative genomics reveals high biological diversity and specific adaptations in the industrially and medically important fungal genus Aspergillus.</title>
        <authorList>
            <person name="de Vries R.P."/>
            <person name="Riley R."/>
            <person name="Wiebenga A."/>
            <person name="Aguilar-Osorio G."/>
            <person name="Amillis S."/>
            <person name="Uchima C.A."/>
            <person name="Anderluh G."/>
            <person name="Asadollahi M."/>
            <person name="Askin M."/>
            <person name="Barry K."/>
            <person name="Battaglia E."/>
            <person name="Bayram O."/>
            <person name="Benocci T."/>
            <person name="Braus-Stromeyer S.A."/>
            <person name="Caldana C."/>
            <person name="Canovas D."/>
            <person name="Cerqueira G.C."/>
            <person name="Chen F."/>
            <person name="Chen W."/>
            <person name="Choi C."/>
            <person name="Clum A."/>
            <person name="Dos Santos R.A."/>
            <person name="Damasio A.R."/>
            <person name="Diallinas G."/>
            <person name="Emri T."/>
            <person name="Fekete E."/>
            <person name="Flipphi M."/>
            <person name="Freyberg S."/>
            <person name="Gallo A."/>
            <person name="Gournas C."/>
            <person name="Habgood R."/>
            <person name="Hainaut M."/>
            <person name="Harispe M.L."/>
            <person name="Henrissat B."/>
            <person name="Hilden K.S."/>
            <person name="Hope R."/>
            <person name="Hossain A."/>
            <person name="Karabika E."/>
            <person name="Karaffa L."/>
            <person name="Karanyi Z."/>
            <person name="Krasevec N."/>
            <person name="Kuo A."/>
            <person name="Kusch H."/>
            <person name="LaButti K."/>
            <person name="Lagendijk E.L."/>
            <person name="Lapidus A."/>
            <person name="Levasseur A."/>
            <person name="Lindquist E."/>
            <person name="Lipzen A."/>
            <person name="Logrieco A.F."/>
            <person name="MacCabe A."/>
            <person name="Maekelae M.R."/>
            <person name="Malavazi I."/>
            <person name="Melin P."/>
            <person name="Meyer V."/>
            <person name="Mielnichuk N."/>
            <person name="Miskei M."/>
            <person name="Molnar A.P."/>
            <person name="Mule G."/>
            <person name="Ngan C.Y."/>
            <person name="Orejas M."/>
            <person name="Orosz E."/>
            <person name="Ouedraogo J.P."/>
            <person name="Overkamp K.M."/>
            <person name="Park H.-S."/>
            <person name="Perrone G."/>
            <person name="Piumi F."/>
            <person name="Punt P.J."/>
            <person name="Ram A.F."/>
            <person name="Ramon A."/>
            <person name="Rauscher S."/>
            <person name="Record E."/>
            <person name="Riano-Pachon D.M."/>
            <person name="Robert V."/>
            <person name="Roehrig J."/>
            <person name="Ruller R."/>
            <person name="Salamov A."/>
            <person name="Salih N.S."/>
            <person name="Samson R.A."/>
            <person name="Sandor E."/>
            <person name="Sanguinetti M."/>
            <person name="Schuetze T."/>
            <person name="Sepcic K."/>
            <person name="Shelest E."/>
            <person name="Sherlock G."/>
            <person name="Sophianopoulou V."/>
            <person name="Squina F.M."/>
            <person name="Sun H."/>
            <person name="Susca A."/>
            <person name="Todd R.B."/>
            <person name="Tsang A."/>
            <person name="Unkles S.E."/>
            <person name="van de Wiele N."/>
            <person name="van Rossen-Uffink D."/>
            <person name="Oliveira J.V."/>
            <person name="Vesth T.C."/>
            <person name="Visser J."/>
            <person name="Yu J.-H."/>
            <person name="Zhou M."/>
            <person name="Andersen M.R."/>
            <person name="Archer D.B."/>
            <person name="Baker S.E."/>
            <person name="Benoit I."/>
            <person name="Brakhage A.A."/>
            <person name="Braus G.H."/>
            <person name="Fischer R."/>
            <person name="Frisvad J.C."/>
            <person name="Goldman G.H."/>
            <person name="Houbraken J."/>
            <person name="Oakley B."/>
            <person name="Pocsi I."/>
            <person name="Scazzocchio C."/>
            <person name="Seiboth B."/>
            <person name="vanKuyk P.A."/>
            <person name="Wortman J."/>
            <person name="Dyer P.S."/>
            <person name="Grigoriev I.V."/>
        </authorList>
    </citation>
    <scope>NUCLEOTIDE SEQUENCE [LARGE SCALE GENOMIC DNA]</scope>
    <source>
        <strain evidence="3">DTO 134E9</strain>
    </source>
</reference>
<evidence type="ECO:0000313" key="2">
    <source>
        <dbReference type="EMBL" id="OJJ41217.1"/>
    </source>
</evidence>
<evidence type="ECO:0000256" key="1">
    <source>
        <dbReference type="SAM" id="Phobius"/>
    </source>
</evidence>
<keyword evidence="1" id="KW-0812">Transmembrane</keyword>
<accession>A0A1L9S212</accession>
<dbReference type="EMBL" id="KV878209">
    <property type="protein sequence ID" value="OJJ41217.1"/>
    <property type="molecule type" value="Genomic_DNA"/>
</dbReference>
<keyword evidence="1" id="KW-0472">Membrane</keyword>